<dbReference type="EMBL" id="CADCXU010016571">
    <property type="protein sequence ID" value="CAB0005628.1"/>
    <property type="molecule type" value="Genomic_DNA"/>
</dbReference>
<accession>A0A6H5GS36</accession>
<dbReference type="Proteomes" id="UP000479000">
    <property type="component" value="Unassembled WGS sequence"/>
</dbReference>
<evidence type="ECO:0000313" key="1">
    <source>
        <dbReference type="EMBL" id="CAB0005628.1"/>
    </source>
</evidence>
<sequence length="135" mass="14282">MRINRRSGLKICRRLPPTRPVCGCGVRSGRHFRREFPTCADDLAMNSAGGAAGSVDEGPDRTAGVSALRPSYGHSTSGERELHRSAVSGGCGQRIAAAAPALLRNEISVLVRRGGGRRAGRSRVVDAFPPGPHQQ</sequence>
<protein>
    <submittedName>
        <fullName evidence="1">Uncharacterized protein</fullName>
    </submittedName>
</protein>
<gene>
    <name evidence="1" type="ORF">NTEN_LOCUS11105</name>
</gene>
<proteinExistence type="predicted"/>
<evidence type="ECO:0000313" key="2">
    <source>
        <dbReference type="Proteomes" id="UP000479000"/>
    </source>
</evidence>
<keyword evidence="2" id="KW-1185">Reference proteome</keyword>
<dbReference type="AlphaFoldDB" id="A0A6H5GS36"/>
<organism evidence="1 2">
    <name type="scientific">Nesidiocoris tenuis</name>
    <dbReference type="NCBI Taxonomy" id="355587"/>
    <lineage>
        <taxon>Eukaryota</taxon>
        <taxon>Metazoa</taxon>
        <taxon>Ecdysozoa</taxon>
        <taxon>Arthropoda</taxon>
        <taxon>Hexapoda</taxon>
        <taxon>Insecta</taxon>
        <taxon>Pterygota</taxon>
        <taxon>Neoptera</taxon>
        <taxon>Paraneoptera</taxon>
        <taxon>Hemiptera</taxon>
        <taxon>Heteroptera</taxon>
        <taxon>Panheteroptera</taxon>
        <taxon>Cimicomorpha</taxon>
        <taxon>Miridae</taxon>
        <taxon>Dicyphina</taxon>
        <taxon>Nesidiocoris</taxon>
    </lineage>
</organism>
<name>A0A6H5GS36_9HEMI</name>
<reference evidence="1 2" key="1">
    <citation type="submission" date="2020-02" db="EMBL/GenBank/DDBJ databases">
        <authorList>
            <person name="Ferguson B K."/>
        </authorList>
    </citation>
    <scope>NUCLEOTIDE SEQUENCE [LARGE SCALE GENOMIC DNA]</scope>
</reference>